<gene>
    <name evidence="2" type="ORF">BDA96_01G226600</name>
</gene>
<dbReference type="Proteomes" id="UP000807115">
    <property type="component" value="Chromosome 1"/>
</dbReference>
<accession>A0A921RZK0</accession>
<dbReference type="AlphaFoldDB" id="A0A921RZK0"/>
<reference evidence="2" key="1">
    <citation type="journal article" date="2019" name="BMC Genomics">
        <title>A new reference genome for Sorghum bicolor reveals high levels of sequence similarity between sweet and grain genotypes: implications for the genetics of sugar metabolism.</title>
        <authorList>
            <person name="Cooper E.A."/>
            <person name="Brenton Z.W."/>
            <person name="Flinn B.S."/>
            <person name="Jenkins J."/>
            <person name="Shu S."/>
            <person name="Flowers D."/>
            <person name="Luo F."/>
            <person name="Wang Y."/>
            <person name="Xia P."/>
            <person name="Barry K."/>
            <person name="Daum C."/>
            <person name="Lipzen A."/>
            <person name="Yoshinaga Y."/>
            <person name="Schmutz J."/>
            <person name="Saski C."/>
            <person name="Vermerris W."/>
            <person name="Kresovich S."/>
        </authorList>
    </citation>
    <scope>NUCLEOTIDE SEQUENCE</scope>
</reference>
<evidence type="ECO:0000313" key="3">
    <source>
        <dbReference type="Proteomes" id="UP000807115"/>
    </source>
</evidence>
<reference evidence="2" key="2">
    <citation type="submission" date="2020-10" db="EMBL/GenBank/DDBJ databases">
        <authorList>
            <person name="Cooper E.A."/>
            <person name="Brenton Z.W."/>
            <person name="Flinn B.S."/>
            <person name="Jenkins J."/>
            <person name="Shu S."/>
            <person name="Flowers D."/>
            <person name="Luo F."/>
            <person name="Wang Y."/>
            <person name="Xia P."/>
            <person name="Barry K."/>
            <person name="Daum C."/>
            <person name="Lipzen A."/>
            <person name="Yoshinaga Y."/>
            <person name="Schmutz J."/>
            <person name="Saski C."/>
            <person name="Vermerris W."/>
            <person name="Kresovich S."/>
        </authorList>
    </citation>
    <scope>NUCLEOTIDE SEQUENCE</scope>
</reference>
<protein>
    <submittedName>
        <fullName evidence="2">Uncharacterized protein</fullName>
    </submittedName>
</protein>
<keyword evidence="1" id="KW-0732">Signal</keyword>
<dbReference type="EMBL" id="CM027680">
    <property type="protein sequence ID" value="KAG0549107.1"/>
    <property type="molecule type" value="Genomic_DNA"/>
</dbReference>
<comment type="caution">
    <text evidence="2">The sequence shown here is derived from an EMBL/GenBank/DDBJ whole genome shotgun (WGS) entry which is preliminary data.</text>
</comment>
<organism evidence="2 3">
    <name type="scientific">Sorghum bicolor</name>
    <name type="common">Sorghum</name>
    <name type="synonym">Sorghum vulgare</name>
    <dbReference type="NCBI Taxonomy" id="4558"/>
    <lineage>
        <taxon>Eukaryota</taxon>
        <taxon>Viridiplantae</taxon>
        <taxon>Streptophyta</taxon>
        <taxon>Embryophyta</taxon>
        <taxon>Tracheophyta</taxon>
        <taxon>Spermatophyta</taxon>
        <taxon>Magnoliopsida</taxon>
        <taxon>Liliopsida</taxon>
        <taxon>Poales</taxon>
        <taxon>Poaceae</taxon>
        <taxon>PACMAD clade</taxon>
        <taxon>Panicoideae</taxon>
        <taxon>Andropogonodae</taxon>
        <taxon>Andropogoneae</taxon>
        <taxon>Sorghinae</taxon>
        <taxon>Sorghum</taxon>
    </lineage>
</organism>
<evidence type="ECO:0000313" key="2">
    <source>
        <dbReference type="EMBL" id="KAG0549107.1"/>
    </source>
</evidence>
<proteinExistence type="predicted"/>
<feature type="chain" id="PRO_5038024945" evidence="1">
    <location>
        <begin position="21"/>
        <end position="181"/>
    </location>
</feature>
<name>A0A921RZK0_SORBI</name>
<feature type="signal peptide" evidence="1">
    <location>
        <begin position="1"/>
        <end position="20"/>
    </location>
</feature>
<sequence length="181" mass="19319">MCPLSVLLCLHLGVWPIGRGWPEPGPPRGAPRELRHGEGRRGWSELVRVKGRHASLDLKPSSQLVGLARDHAHEATNEGACVGEGRRGWPELVHAKGCCASPDLGPCSQLDGLARGGTHEANKGARARAAGARPHEGCPTRGACAGREANAGLCFCALGWLLETDCFGCRILLLWRTQNVE</sequence>
<evidence type="ECO:0000256" key="1">
    <source>
        <dbReference type="SAM" id="SignalP"/>
    </source>
</evidence>